<dbReference type="EMBL" id="KZ293659">
    <property type="protein sequence ID" value="PBK92310.1"/>
    <property type="molecule type" value="Genomic_DNA"/>
</dbReference>
<dbReference type="Proteomes" id="UP000217790">
    <property type="component" value="Unassembled WGS sequence"/>
</dbReference>
<protein>
    <submittedName>
        <fullName evidence="2">Uncharacterized protein</fullName>
    </submittedName>
</protein>
<evidence type="ECO:0000256" key="1">
    <source>
        <dbReference type="SAM" id="MobiDB-lite"/>
    </source>
</evidence>
<sequence>MSTLGINYQKSNIIPKWQGFFDAYEVIIGSSPHGNVCPSLSSPDQTLVINRLADFVKEAKPNGSDLTDMQRYETPKLHLLEASVVLHPDASSEGSTPPEEKAAIPMPYPVPSYSKQPSNEAEVERVFKDVKEDARI</sequence>
<accession>A0A2H3DDW5</accession>
<proteinExistence type="predicted"/>
<evidence type="ECO:0000313" key="2">
    <source>
        <dbReference type="EMBL" id="PBK92310.1"/>
    </source>
</evidence>
<feature type="compositionally biased region" description="Basic and acidic residues" evidence="1">
    <location>
        <begin position="122"/>
        <end position="136"/>
    </location>
</feature>
<organism evidence="2 3">
    <name type="scientific">Armillaria gallica</name>
    <name type="common">Bulbous honey fungus</name>
    <name type="synonym">Armillaria bulbosa</name>
    <dbReference type="NCBI Taxonomy" id="47427"/>
    <lineage>
        <taxon>Eukaryota</taxon>
        <taxon>Fungi</taxon>
        <taxon>Dikarya</taxon>
        <taxon>Basidiomycota</taxon>
        <taxon>Agaricomycotina</taxon>
        <taxon>Agaricomycetes</taxon>
        <taxon>Agaricomycetidae</taxon>
        <taxon>Agaricales</taxon>
        <taxon>Marasmiineae</taxon>
        <taxon>Physalacriaceae</taxon>
        <taxon>Armillaria</taxon>
    </lineage>
</organism>
<evidence type="ECO:0000313" key="3">
    <source>
        <dbReference type="Proteomes" id="UP000217790"/>
    </source>
</evidence>
<dbReference type="OrthoDB" id="5395091at2759"/>
<reference evidence="3" key="1">
    <citation type="journal article" date="2017" name="Nat. Ecol. Evol.">
        <title>Genome expansion and lineage-specific genetic innovations in the forest pathogenic fungi Armillaria.</title>
        <authorList>
            <person name="Sipos G."/>
            <person name="Prasanna A.N."/>
            <person name="Walter M.C."/>
            <person name="O'Connor E."/>
            <person name="Balint B."/>
            <person name="Krizsan K."/>
            <person name="Kiss B."/>
            <person name="Hess J."/>
            <person name="Varga T."/>
            <person name="Slot J."/>
            <person name="Riley R."/>
            <person name="Boka B."/>
            <person name="Rigling D."/>
            <person name="Barry K."/>
            <person name="Lee J."/>
            <person name="Mihaltcheva S."/>
            <person name="LaButti K."/>
            <person name="Lipzen A."/>
            <person name="Waldron R."/>
            <person name="Moloney N.M."/>
            <person name="Sperisen C."/>
            <person name="Kredics L."/>
            <person name="Vagvoelgyi C."/>
            <person name="Patrignani A."/>
            <person name="Fitzpatrick D."/>
            <person name="Nagy I."/>
            <person name="Doyle S."/>
            <person name="Anderson J.B."/>
            <person name="Grigoriev I.V."/>
            <person name="Gueldener U."/>
            <person name="Muensterkoetter M."/>
            <person name="Nagy L.G."/>
        </authorList>
    </citation>
    <scope>NUCLEOTIDE SEQUENCE [LARGE SCALE GENOMIC DNA]</scope>
    <source>
        <strain evidence="3">Ar21-2</strain>
    </source>
</reference>
<keyword evidence="3" id="KW-1185">Reference proteome</keyword>
<feature type="region of interest" description="Disordered" evidence="1">
    <location>
        <begin position="88"/>
        <end position="136"/>
    </location>
</feature>
<name>A0A2H3DDW5_ARMGA</name>
<dbReference type="AlphaFoldDB" id="A0A2H3DDW5"/>
<dbReference type="InParanoid" id="A0A2H3DDW5"/>
<gene>
    <name evidence="2" type="ORF">ARMGADRAFT_1165973</name>
</gene>